<evidence type="ECO:0000256" key="2">
    <source>
        <dbReference type="ARBA" id="ARBA00022692"/>
    </source>
</evidence>
<evidence type="ECO:0000313" key="7">
    <source>
        <dbReference type="EMBL" id="TWD91585.1"/>
    </source>
</evidence>
<gene>
    <name evidence="7" type="ORF">FB550_12127</name>
</gene>
<evidence type="ECO:0000313" key="8">
    <source>
        <dbReference type="Proteomes" id="UP000319671"/>
    </source>
</evidence>
<proteinExistence type="predicted"/>
<evidence type="ECO:0000256" key="3">
    <source>
        <dbReference type="ARBA" id="ARBA00022989"/>
    </source>
</evidence>
<feature type="transmembrane region" description="Helical" evidence="5">
    <location>
        <begin position="68"/>
        <end position="86"/>
    </location>
</feature>
<reference evidence="7 8" key="1">
    <citation type="submission" date="2019-06" db="EMBL/GenBank/DDBJ databases">
        <title>Sorghum-associated microbial communities from plants grown in Nebraska, USA.</title>
        <authorList>
            <person name="Schachtman D."/>
        </authorList>
    </citation>
    <scope>NUCLEOTIDE SEQUENCE [LARGE SCALE GENOMIC DNA]</scope>
    <source>
        <strain evidence="7 8">2482</strain>
    </source>
</reference>
<keyword evidence="3 5" id="KW-1133">Transmembrane helix</keyword>
<evidence type="ECO:0000256" key="1">
    <source>
        <dbReference type="ARBA" id="ARBA00004127"/>
    </source>
</evidence>
<dbReference type="EMBL" id="VIVN01000021">
    <property type="protein sequence ID" value="TWD91585.1"/>
    <property type="molecule type" value="Genomic_DNA"/>
</dbReference>
<name>A0A561CK64_9BACI</name>
<organism evidence="7 8">
    <name type="scientific">Neobacillus bataviensis</name>
    <dbReference type="NCBI Taxonomy" id="220685"/>
    <lineage>
        <taxon>Bacteria</taxon>
        <taxon>Bacillati</taxon>
        <taxon>Bacillota</taxon>
        <taxon>Bacilli</taxon>
        <taxon>Bacillales</taxon>
        <taxon>Bacillaceae</taxon>
        <taxon>Neobacillus</taxon>
    </lineage>
</organism>
<dbReference type="AlphaFoldDB" id="A0A561CK64"/>
<keyword evidence="2 5" id="KW-0812">Transmembrane</keyword>
<accession>A0A561CK64</accession>
<keyword evidence="8" id="KW-1185">Reference proteome</keyword>
<sequence>MEKENVLTKLKNYARKLKHNLFVLFLSYKDDRVPWYAKVVAICVVAYAFSPIDLIPDFIPVLGYLDDLIIVPLGMSLALKLIPHHVIEDNRAKAEEMRKNGKPKNWFVGILFILIWIAFAIWIGKVIRTIVL</sequence>
<feature type="transmembrane region" description="Helical" evidence="5">
    <location>
        <begin position="106"/>
        <end position="127"/>
    </location>
</feature>
<comment type="subcellular location">
    <subcellularLocation>
        <location evidence="1">Endomembrane system</location>
        <topology evidence="1">Multi-pass membrane protein</topology>
    </subcellularLocation>
</comment>
<dbReference type="Pfam" id="PF06803">
    <property type="entry name" value="DUF1232"/>
    <property type="match status" value="1"/>
</dbReference>
<keyword evidence="4 5" id="KW-0472">Membrane</keyword>
<dbReference type="RefSeq" id="WP_144568155.1">
    <property type="nucleotide sequence ID" value="NZ_VIVN01000021.1"/>
</dbReference>
<feature type="transmembrane region" description="Helical" evidence="5">
    <location>
        <begin position="35"/>
        <end position="56"/>
    </location>
</feature>
<protein>
    <submittedName>
        <fullName evidence="7">Uncharacterized membrane protein YkvA (DUF1232 family)</fullName>
    </submittedName>
</protein>
<dbReference type="InterPro" id="IPR010652">
    <property type="entry name" value="DUF1232"/>
</dbReference>
<evidence type="ECO:0000259" key="6">
    <source>
        <dbReference type="Pfam" id="PF06803"/>
    </source>
</evidence>
<dbReference type="Proteomes" id="UP000319671">
    <property type="component" value="Unassembled WGS sequence"/>
</dbReference>
<dbReference type="GO" id="GO:0012505">
    <property type="term" value="C:endomembrane system"/>
    <property type="evidence" value="ECO:0007669"/>
    <property type="project" value="UniProtKB-SubCell"/>
</dbReference>
<evidence type="ECO:0000256" key="4">
    <source>
        <dbReference type="ARBA" id="ARBA00023136"/>
    </source>
</evidence>
<evidence type="ECO:0000256" key="5">
    <source>
        <dbReference type="SAM" id="Phobius"/>
    </source>
</evidence>
<feature type="domain" description="DUF1232" evidence="6">
    <location>
        <begin position="37"/>
        <end position="73"/>
    </location>
</feature>
<comment type="caution">
    <text evidence="7">The sequence shown here is derived from an EMBL/GenBank/DDBJ whole genome shotgun (WGS) entry which is preliminary data.</text>
</comment>